<organism evidence="2 3">
    <name type="scientific">Gordonia soli NBRC 108243</name>
    <dbReference type="NCBI Taxonomy" id="1223545"/>
    <lineage>
        <taxon>Bacteria</taxon>
        <taxon>Bacillati</taxon>
        <taxon>Actinomycetota</taxon>
        <taxon>Actinomycetes</taxon>
        <taxon>Mycobacteriales</taxon>
        <taxon>Gordoniaceae</taxon>
        <taxon>Gordonia</taxon>
    </lineage>
</organism>
<dbReference type="SUPFAM" id="SSF160904">
    <property type="entry name" value="Jann2411-like"/>
    <property type="match status" value="1"/>
</dbReference>
<dbReference type="EMBL" id="BANX01000002">
    <property type="protein sequence ID" value="GAC66374.1"/>
    <property type="molecule type" value="Genomic_DNA"/>
</dbReference>
<proteinExistence type="predicted"/>
<evidence type="ECO:0000259" key="1">
    <source>
        <dbReference type="Pfam" id="PF11706"/>
    </source>
</evidence>
<comment type="caution">
    <text evidence="2">The sequence shown here is derived from an EMBL/GenBank/DDBJ whole genome shotgun (WGS) entry which is preliminary data.</text>
</comment>
<dbReference type="RefSeq" id="WP_007616530.1">
    <property type="nucleotide sequence ID" value="NZ_BANX01000002.1"/>
</dbReference>
<dbReference type="InterPro" id="IPR023286">
    <property type="entry name" value="ABATE_dom_sf"/>
</dbReference>
<evidence type="ECO:0000313" key="3">
    <source>
        <dbReference type="Proteomes" id="UP000011666"/>
    </source>
</evidence>
<dbReference type="InterPro" id="IPR010852">
    <property type="entry name" value="ABATE"/>
</dbReference>
<accession>M0QD80</accession>
<dbReference type="Gene3D" id="1.10.3300.10">
    <property type="entry name" value="Jann2411-like domain"/>
    <property type="match status" value="1"/>
</dbReference>
<name>M0QD80_9ACTN</name>
<sequence>MTNSSGRHVEAFGLASVVELINEWGEVPRAVADEADAPYPEVTAALQISADDFRSRYGAPTTAALRTAADALYPLFGSDGPAMVEAIGRLLTSTALRPALIARDADTVDEVWECTRAADRLVAGAVLSIVEHLRFDGDVTRLGVCSGDDCADVYVDLSPARRRRFCSVTCQNRNRARSYRRARAEHGDS</sequence>
<gene>
    <name evidence="2" type="ORF">GS4_02_00840</name>
</gene>
<reference evidence="2 3" key="1">
    <citation type="submission" date="2013-01" db="EMBL/GenBank/DDBJ databases">
        <title>Whole genome shotgun sequence of Gordonia soli NBRC 108243.</title>
        <authorList>
            <person name="Isaki-Nakamura S."/>
            <person name="Hosoyama A."/>
            <person name="Tsuchikane K."/>
            <person name="Ando Y."/>
            <person name="Baba S."/>
            <person name="Ohji S."/>
            <person name="Hamada M."/>
            <person name="Tamura T."/>
            <person name="Yamazoe A."/>
            <person name="Yamazaki S."/>
            <person name="Fujita N."/>
        </authorList>
    </citation>
    <scope>NUCLEOTIDE SEQUENCE [LARGE SCALE GENOMIC DNA]</scope>
    <source>
        <strain evidence="2 3">NBRC 108243</strain>
    </source>
</reference>
<dbReference type="InterPro" id="IPR021005">
    <property type="entry name" value="Znf_CGNR"/>
</dbReference>
<dbReference type="Proteomes" id="UP000011666">
    <property type="component" value="Unassembled WGS sequence"/>
</dbReference>
<dbReference type="OrthoDB" id="3531194at2"/>
<evidence type="ECO:0000313" key="2">
    <source>
        <dbReference type="EMBL" id="GAC66374.1"/>
    </source>
</evidence>
<feature type="domain" description="Zinc finger CGNR" evidence="1">
    <location>
        <begin position="141"/>
        <end position="181"/>
    </location>
</feature>
<dbReference type="eggNOG" id="COG5516">
    <property type="taxonomic scope" value="Bacteria"/>
</dbReference>
<dbReference type="AlphaFoldDB" id="M0QD80"/>
<dbReference type="PANTHER" id="PTHR35525">
    <property type="entry name" value="BLL6575 PROTEIN"/>
    <property type="match status" value="1"/>
</dbReference>
<dbReference type="PANTHER" id="PTHR35525:SF3">
    <property type="entry name" value="BLL6575 PROTEIN"/>
    <property type="match status" value="1"/>
</dbReference>
<dbReference type="STRING" id="1223545.GS4_02_00840"/>
<keyword evidence="3" id="KW-1185">Reference proteome</keyword>
<protein>
    <recommendedName>
        <fullName evidence="1">Zinc finger CGNR domain-containing protein</fullName>
    </recommendedName>
</protein>
<dbReference type="Pfam" id="PF11706">
    <property type="entry name" value="zf-CGNR"/>
    <property type="match status" value="1"/>
</dbReference>